<dbReference type="Pfam" id="PF00892">
    <property type="entry name" value="EamA"/>
    <property type="match status" value="1"/>
</dbReference>
<dbReference type="PANTHER" id="PTHR22911:SF6">
    <property type="entry name" value="SOLUTE CARRIER FAMILY 35 MEMBER G1"/>
    <property type="match status" value="1"/>
</dbReference>
<evidence type="ECO:0000259" key="6">
    <source>
        <dbReference type="Pfam" id="PF00892"/>
    </source>
</evidence>
<evidence type="ECO:0000256" key="3">
    <source>
        <dbReference type="ARBA" id="ARBA00022989"/>
    </source>
</evidence>
<evidence type="ECO:0000313" key="7">
    <source>
        <dbReference type="EMBL" id="RNA00396.1"/>
    </source>
</evidence>
<evidence type="ECO:0000256" key="4">
    <source>
        <dbReference type="ARBA" id="ARBA00023136"/>
    </source>
</evidence>
<feature type="transmembrane region" description="Helical" evidence="5">
    <location>
        <begin position="276"/>
        <end position="300"/>
    </location>
</feature>
<feature type="transmembrane region" description="Helical" evidence="5">
    <location>
        <begin position="246"/>
        <end position="270"/>
    </location>
</feature>
<gene>
    <name evidence="7" type="ORF">BpHYR1_032549</name>
</gene>
<feature type="transmembrane region" description="Helical" evidence="5">
    <location>
        <begin position="52"/>
        <end position="71"/>
    </location>
</feature>
<dbReference type="Proteomes" id="UP000276133">
    <property type="component" value="Unassembled WGS sequence"/>
</dbReference>
<dbReference type="EMBL" id="REGN01009772">
    <property type="protein sequence ID" value="RNA00396.1"/>
    <property type="molecule type" value="Genomic_DNA"/>
</dbReference>
<dbReference type="GO" id="GO:0016020">
    <property type="term" value="C:membrane"/>
    <property type="evidence" value="ECO:0007669"/>
    <property type="project" value="UniProtKB-SubCell"/>
</dbReference>
<dbReference type="InterPro" id="IPR000620">
    <property type="entry name" value="EamA_dom"/>
</dbReference>
<reference evidence="7 8" key="1">
    <citation type="journal article" date="2018" name="Sci. Rep.">
        <title>Genomic signatures of local adaptation to the degree of environmental predictability in rotifers.</title>
        <authorList>
            <person name="Franch-Gras L."/>
            <person name="Hahn C."/>
            <person name="Garcia-Roger E.M."/>
            <person name="Carmona M.J."/>
            <person name="Serra M."/>
            <person name="Gomez A."/>
        </authorList>
    </citation>
    <scope>NUCLEOTIDE SEQUENCE [LARGE SCALE GENOMIC DNA]</scope>
    <source>
        <strain evidence="7">HYR1</strain>
    </source>
</reference>
<evidence type="ECO:0000256" key="5">
    <source>
        <dbReference type="SAM" id="Phobius"/>
    </source>
</evidence>
<dbReference type="OrthoDB" id="306876at2759"/>
<dbReference type="STRING" id="10195.A0A3M7PMQ6"/>
<proteinExistence type="predicted"/>
<feature type="domain" description="EamA" evidence="6">
    <location>
        <begin position="50"/>
        <end position="180"/>
    </location>
</feature>
<keyword evidence="4 5" id="KW-0472">Membrane</keyword>
<feature type="transmembrane region" description="Helical" evidence="5">
    <location>
        <begin position="165"/>
        <end position="187"/>
    </location>
</feature>
<dbReference type="AlphaFoldDB" id="A0A3M7PMQ6"/>
<feature type="transmembrane region" description="Helical" evidence="5">
    <location>
        <begin position="140"/>
        <end position="158"/>
    </location>
</feature>
<name>A0A3M7PMQ6_BRAPC</name>
<organism evidence="7 8">
    <name type="scientific">Brachionus plicatilis</name>
    <name type="common">Marine rotifer</name>
    <name type="synonym">Brachionus muelleri</name>
    <dbReference type="NCBI Taxonomy" id="10195"/>
    <lineage>
        <taxon>Eukaryota</taxon>
        <taxon>Metazoa</taxon>
        <taxon>Spiralia</taxon>
        <taxon>Gnathifera</taxon>
        <taxon>Rotifera</taxon>
        <taxon>Eurotatoria</taxon>
        <taxon>Monogononta</taxon>
        <taxon>Pseudotrocha</taxon>
        <taxon>Ploima</taxon>
        <taxon>Brachionidae</taxon>
        <taxon>Brachionus</taxon>
    </lineage>
</organism>
<protein>
    <submittedName>
        <fullName evidence="7">Solute carrier family 35 member G1</fullName>
    </submittedName>
</protein>
<feature type="transmembrane region" description="Helical" evidence="5">
    <location>
        <begin position="214"/>
        <end position="234"/>
    </location>
</feature>
<keyword evidence="3 5" id="KW-1133">Transmembrane helix</keyword>
<dbReference type="SUPFAM" id="SSF103481">
    <property type="entry name" value="Multidrug resistance efflux transporter EmrE"/>
    <property type="match status" value="1"/>
</dbReference>
<comment type="subcellular location">
    <subcellularLocation>
        <location evidence="1">Membrane</location>
        <topology evidence="1">Multi-pass membrane protein</topology>
    </subcellularLocation>
</comment>
<evidence type="ECO:0000313" key="8">
    <source>
        <dbReference type="Proteomes" id="UP000276133"/>
    </source>
</evidence>
<dbReference type="PANTHER" id="PTHR22911">
    <property type="entry name" value="ACYL-MALONYL CONDENSING ENZYME-RELATED"/>
    <property type="match status" value="1"/>
</dbReference>
<dbReference type="InterPro" id="IPR037185">
    <property type="entry name" value="EmrE-like"/>
</dbReference>
<sequence length="327" mass="36036">MMEDSKNQEKANAINLENVYLNPEKLVPPSDQTSDENLKIGFKHKLFKHRGIFYSLAAALFISFSGILTKYCEYFNGSEIAGIRYFFQFTVMLVFAVCHKEKLLGEAGQRKILMFRALFGTIGLLVITLSFKLIDPSDTISLVNCSIIIVSVLSRIILKEKYTICHLLALTMTFSGVLFIAQPSFLISKKSHLNKTNLVQNNTIESQDADFNRYLGIGFGLVGAFAASVVSILLKKLANNKVHFSIAIIYASYLGFPVCSLISFILLYTGQEVKPYIKVGIAVLSAISGLMGQACMNFAFSHEDVTKVSLCVGSSVNSGLGDNDNDL</sequence>
<accession>A0A3M7PMQ6</accession>
<evidence type="ECO:0000256" key="1">
    <source>
        <dbReference type="ARBA" id="ARBA00004141"/>
    </source>
</evidence>
<keyword evidence="8" id="KW-1185">Reference proteome</keyword>
<feature type="transmembrane region" description="Helical" evidence="5">
    <location>
        <begin position="83"/>
        <end position="100"/>
    </location>
</feature>
<evidence type="ECO:0000256" key="2">
    <source>
        <dbReference type="ARBA" id="ARBA00022692"/>
    </source>
</evidence>
<feature type="transmembrane region" description="Helical" evidence="5">
    <location>
        <begin position="112"/>
        <end position="134"/>
    </location>
</feature>
<keyword evidence="2 5" id="KW-0812">Transmembrane</keyword>
<comment type="caution">
    <text evidence="7">The sequence shown here is derived from an EMBL/GenBank/DDBJ whole genome shotgun (WGS) entry which is preliminary data.</text>
</comment>